<dbReference type="SUPFAM" id="SSF48695">
    <property type="entry name" value="Multiheme cytochromes"/>
    <property type="match status" value="1"/>
</dbReference>
<dbReference type="Pfam" id="PF09626">
    <property type="entry name" value="DHC"/>
    <property type="match status" value="1"/>
</dbReference>
<dbReference type="Proteomes" id="UP000593994">
    <property type="component" value="Chromosome"/>
</dbReference>
<sequence length="173" mass="19615">MKKLILLPLFVAASVYASSLGFNENRGVAPVTDKFYIKECASCHFAYQPGLLPERSWVKLMKNLENHFGTDATLEPQDNKKILNYLVDNSADKFTNYKRSAKINNSIGGDETPIAVTDTRYFIKKHREIRQNLITQKEVGSLSNCMACHTTADKGSYSERDINIPNYGKWEND</sequence>
<feature type="signal peptide" evidence="1">
    <location>
        <begin position="1"/>
        <end position="17"/>
    </location>
</feature>
<dbReference type="KEGG" id="sbal:HUE88_07755"/>
<dbReference type="AlphaFoldDB" id="A0A7S7LTH6"/>
<feature type="chain" id="PRO_5032607576" evidence="1">
    <location>
        <begin position="18"/>
        <end position="173"/>
    </location>
</feature>
<dbReference type="RefSeq" id="WP_194368152.1">
    <property type="nucleotide sequence ID" value="NZ_CP054492.1"/>
</dbReference>
<gene>
    <name evidence="2" type="ORF">HUE88_07755</name>
</gene>
<evidence type="ECO:0000313" key="2">
    <source>
        <dbReference type="EMBL" id="QOY51037.1"/>
    </source>
</evidence>
<organism evidence="2 3">
    <name type="scientific">Candidatus Sulfurimonas baltica</name>
    <dbReference type="NCBI Taxonomy" id="2740404"/>
    <lineage>
        <taxon>Bacteria</taxon>
        <taxon>Pseudomonadati</taxon>
        <taxon>Campylobacterota</taxon>
        <taxon>Epsilonproteobacteria</taxon>
        <taxon>Campylobacterales</taxon>
        <taxon>Sulfurimonadaceae</taxon>
        <taxon>Sulfurimonas</taxon>
    </lineage>
</organism>
<name>A0A7S7LTH6_9BACT</name>
<proteinExistence type="predicted"/>
<dbReference type="EMBL" id="CP054492">
    <property type="protein sequence ID" value="QOY51037.1"/>
    <property type="molecule type" value="Genomic_DNA"/>
</dbReference>
<evidence type="ECO:0000313" key="3">
    <source>
        <dbReference type="Proteomes" id="UP000593994"/>
    </source>
</evidence>
<dbReference type="InterPro" id="IPR036280">
    <property type="entry name" value="Multihaem_cyt_sf"/>
</dbReference>
<protein>
    <submittedName>
        <fullName evidence="2">Diheme cytochrome c</fullName>
    </submittedName>
</protein>
<dbReference type="InterPro" id="IPR018588">
    <property type="entry name" value="Dihaem_cytochrome-c"/>
</dbReference>
<reference evidence="2 3" key="1">
    <citation type="submission" date="2020-05" db="EMBL/GenBank/DDBJ databases">
        <title>Sulfurimonas marisnigri, sp. nov., and Sulfurimonas baltica, sp. nov., manganese oxide reducing chemolithoautotrophs of the class Epsilonproteobacteria isolated from the pelagic redoxclines of the Black and Baltic Seas and emended description of the genus Sulfurimonas.</title>
        <authorList>
            <person name="Henkel J.V."/>
            <person name="Laudan C."/>
            <person name="Werner J."/>
            <person name="Neu T."/>
            <person name="Plewe S."/>
            <person name="Sproer C."/>
            <person name="Bunk B."/>
            <person name="Schulz-Vogt H.N."/>
        </authorList>
    </citation>
    <scope>NUCLEOTIDE SEQUENCE [LARGE SCALE GENOMIC DNA]</scope>
    <source>
        <strain evidence="2 3">GD2</strain>
    </source>
</reference>
<accession>A0A7S7LTH6</accession>
<keyword evidence="3" id="KW-1185">Reference proteome</keyword>
<evidence type="ECO:0000256" key="1">
    <source>
        <dbReference type="SAM" id="SignalP"/>
    </source>
</evidence>
<keyword evidence="1" id="KW-0732">Signal</keyword>